<dbReference type="Gene3D" id="3.40.190.10">
    <property type="entry name" value="Periplasmic binding protein-like II"/>
    <property type="match status" value="1"/>
</dbReference>
<evidence type="ECO:0000313" key="1">
    <source>
        <dbReference type="EMBL" id="GAG90939.1"/>
    </source>
</evidence>
<proteinExistence type="predicted"/>
<sequence>MFIVQAGGGMRKDDTVIIDSKENAVGLQFYADLYLKHKVVAPGAVAANEMMCVEDFASGRTSMGIFDQGWAGAWRDQLPQERFSEFGYAPLSEGPNGVKSSFGCNDGGWIWTTCKHVDVAEEWLKFWLRDDNMLEWIQMTSYMSPLKHQNEKWMSLYKEQPWRIAATAMFPYLMRWGYPGGGHPADGIIETSFIFSDMLQEVVVKKRPV</sequence>
<dbReference type="InterPro" id="IPR006059">
    <property type="entry name" value="SBP"/>
</dbReference>
<dbReference type="AlphaFoldDB" id="X1B5D7"/>
<feature type="non-terminal residue" evidence="1">
    <location>
        <position position="209"/>
    </location>
</feature>
<organism evidence="1">
    <name type="scientific">marine sediment metagenome</name>
    <dbReference type="NCBI Taxonomy" id="412755"/>
    <lineage>
        <taxon>unclassified sequences</taxon>
        <taxon>metagenomes</taxon>
        <taxon>ecological metagenomes</taxon>
    </lineage>
</organism>
<dbReference type="SUPFAM" id="SSF53850">
    <property type="entry name" value="Periplasmic binding protein-like II"/>
    <property type="match status" value="1"/>
</dbReference>
<name>X1B5D7_9ZZZZ</name>
<dbReference type="Pfam" id="PF01547">
    <property type="entry name" value="SBP_bac_1"/>
    <property type="match status" value="1"/>
</dbReference>
<comment type="caution">
    <text evidence="1">The sequence shown here is derived from an EMBL/GenBank/DDBJ whole genome shotgun (WGS) entry which is preliminary data.</text>
</comment>
<reference evidence="1" key="1">
    <citation type="journal article" date="2014" name="Front. Microbiol.">
        <title>High frequency of phylogenetically diverse reductive dehalogenase-homologous genes in deep subseafloor sedimentary metagenomes.</title>
        <authorList>
            <person name="Kawai M."/>
            <person name="Futagami T."/>
            <person name="Toyoda A."/>
            <person name="Takaki Y."/>
            <person name="Nishi S."/>
            <person name="Hori S."/>
            <person name="Arai W."/>
            <person name="Tsubouchi T."/>
            <person name="Morono Y."/>
            <person name="Uchiyama I."/>
            <person name="Ito T."/>
            <person name="Fujiyama A."/>
            <person name="Inagaki F."/>
            <person name="Takami H."/>
        </authorList>
    </citation>
    <scope>NUCLEOTIDE SEQUENCE</scope>
    <source>
        <strain evidence="1">Expedition CK06-06</strain>
    </source>
</reference>
<evidence type="ECO:0008006" key="2">
    <source>
        <dbReference type="Google" id="ProtNLM"/>
    </source>
</evidence>
<gene>
    <name evidence="1" type="ORF">S01H4_48283</name>
</gene>
<accession>X1B5D7</accession>
<protein>
    <recommendedName>
        <fullName evidence="2">Extracellular solute-binding protein</fullName>
    </recommendedName>
</protein>
<dbReference type="EMBL" id="BART01027202">
    <property type="protein sequence ID" value="GAG90939.1"/>
    <property type="molecule type" value="Genomic_DNA"/>
</dbReference>